<dbReference type="InterPro" id="IPR039556">
    <property type="entry name" value="ICL/PEPM"/>
</dbReference>
<name>A0A7W5V2G0_9ACTN</name>
<evidence type="ECO:0000313" key="1">
    <source>
        <dbReference type="EMBL" id="MBB3727679.1"/>
    </source>
</evidence>
<organism evidence="1 2">
    <name type="scientific">Nonomuraea dietziae</name>
    <dbReference type="NCBI Taxonomy" id="65515"/>
    <lineage>
        <taxon>Bacteria</taxon>
        <taxon>Bacillati</taxon>
        <taxon>Actinomycetota</taxon>
        <taxon>Actinomycetes</taxon>
        <taxon>Streptosporangiales</taxon>
        <taxon>Streptosporangiaceae</taxon>
        <taxon>Nonomuraea</taxon>
    </lineage>
</organism>
<dbReference type="PANTHER" id="PTHR42905:SF16">
    <property type="entry name" value="CARBOXYPHOSPHONOENOLPYRUVATE PHOSPHONOMUTASE-LIKE PROTEIN (AFU_ORTHOLOGUE AFUA_5G07230)"/>
    <property type="match status" value="1"/>
</dbReference>
<dbReference type="PANTHER" id="PTHR42905">
    <property type="entry name" value="PHOSPHOENOLPYRUVATE CARBOXYLASE"/>
    <property type="match status" value="1"/>
</dbReference>
<dbReference type="RefSeq" id="WP_183648603.1">
    <property type="nucleotide sequence ID" value="NZ_JACIBV010000001.1"/>
</dbReference>
<reference evidence="1 2" key="1">
    <citation type="submission" date="2020-08" db="EMBL/GenBank/DDBJ databases">
        <title>Sequencing the genomes of 1000 actinobacteria strains.</title>
        <authorList>
            <person name="Klenk H.-P."/>
        </authorList>
    </citation>
    <scope>NUCLEOTIDE SEQUENCE [LARGE SCALE GENOMIC DNA]</scope>
    <source>
        <strain evidence="1 2">DSM 44320</strain>
    </source>
</reference>
<dbReference type="AlphaFoldDB" id="A0A7W5V2G0"/>
<dbReference type="GeneID" id="95389966"/>
<dbReference type="SUPFAM" id="SSF51621">
    <property type="entry name" value="Phosphoenolpyruvate/pyruvate domain"/>
    <property type="match status" value="1"/>
</dbReference>
<keyword evidence="2" id="KW-1185">Reference proteome</keyword>
<sequence>MTFHDLHRPGDPLLLPNAWDYGSAALLASRGYPAIGTTSLGVAAVHGKPDAAAATRAETLDLVLLVKDLPAYLTVDVENGFSDDPAAVADLVDLLAGLGVAGINLEDGRADGTLRPVGEQTRILEAVAGRGVFVNARTDTHWLGTGESATERIRAYADAGADGVFVPGVADLAEIAELARATALPLNVLYSHTHSVEELAGAGVARVSTGSLLYRAALQGALAVLEKDAAMPTYAEIVGLLPEPR</sequence>
<gene>
    <name evidence="1" type="ORF">FHR33_003539</name>
</gene>
<dbReference type="Proteomes" id="UP000579945">
    <property type="component" value="Unassembled WGS sequence"/>
</dbReference>
<comment type="caution">
    <text evidence="1">The sequence shown here is derived from an EMBL/GenBank/DDBJ whole genome shotgun (WGS) entry which is preliminary data.</text>
</comment>
<dbReference type="InterPro" id="IPR040442">
    <property type="entry name" value="Pyrv_kinase-like_dom_sf"/>
</dbReference>
<proteinExistence type="predicted"/>
<dbReference type="CDD" id="cd00377">
    <property type="entry name" value="ICL_PEPM"/>
    <property type="match status" value="1"/>
</dbReference>
<keyword evidence="1" id="KW-0456">Lyase</keyword>
<dbReference type="InterPro" id="IPR015813">
    <property type="entry name" value="Pyrv/PenolPyrv_kinase-like_dom"/>
</dbReference>
<protein>
    <submittedName>
        <fullName evidence="1">2-methylisocitrate lyase-like PEP mutase family enzyme</fullName>
    </submittedName>
</protein>
<dbReference type="GO" id="GO:0016829">
    <property type="term" value="F:lyase activity"/>
    <property type="evidence" value="ECO:0007669"/>
    <property type="project" value="UniProtKB-KW"/>
</dbReference>
<dbReference type="Pfam" id="PF13714">
    <property type="entry name" value="PEP_mutase"/>
    <property type="match status" value="1"/>
</dbReference>
<dbReference type="EMBL" id="JACIBV010000001">
    <property type="protein sequence ID" value="MBB3727679.1"/>
    <property type="molecule type" value="Genomic_DNA"/>
</dbReference>
<evidence type="ECO:0000313" key="2">
    <source>
        <dbReference type="Proteomes" id="UP000579945"/>
    </source>
</evidence>
<dbReference type="Gene3D" id="3.20.20.60">
    <property type="entry name" value="Phosphoenolpyruvate-binding domains"/>
    <property type="match status" value="1"/>
</dbReference>
<accession>A0A7W5V2G0</accession>